<keyword evidence="3" id="KW-1185">Reference proteome</keyword>
<protein>
    <submittedName>
        <fullName evidence="2">Uncharacterized protein</fullName>
    </submittedName>
</protein>
<evidence type="ECO:0000256" key="1">
    <source>
        <dbReference type="SAM" id="MobiDB-lite"/>
    </source>
</evidence>
<dbReference type="Proteomes" id="UP001189813">
    <property type="component" value="Unassembled WGS sequence"/>
</dbReference>
<name>A0ABM9JYI1_9RALS</name>
<gene>
    <name evidence="2" type="ORF">LMG19083_04731</name>
</gene>
<feature type="region of interest" description="Disordered" evidence="1">
    <location>
        <begin position="143"/>
        <end position="166"/>
    </location>
</feature>
<dbReference type="EMBL" id="CATZBU010000020">
    <property type="protein sequence ID" value="CAJ0808579.1"/>
    <property type="molecule type" value="Genomic_DNA"/>
</dbReference>
<proteinExistence type="predicted"/>
<evidence type="ECO:0000313" key="3">
    <source>
        <dbReference type="Proteomes" id="UP001189813"/>
    </source>
</evidence>
<organism evidence="2 3">
    <name type="scientific">Ralstonia psammae</name>
    <dbReference type="NCBI Taxonomy" id="3058598"/>
    <lineage>
        <taxon>Bacteria</taxon>
        <taxon>Pseudomonadati</taxon>
        <taxon>Pseudomonadota</taxon>
        <taxon>Betaproteobacteria</taxon>
        <taxon>Burkholderiales</taxon>
        <taxon>Burkholderiaceae</taxon>
        <taxon>Ralstonia</taxon>
    </lineage>
</organism>
<reference evidence="2 3" key="1">
    <citation type="submission" date="2023-07" db="EMBL/GenBank/DDBJ databases">
        <authorList>
            <person name="Peeters C."/>
        </authorList>
    </citation>
    <scope>NUCLEOTIDE SEQUENCE [LARGE SCALE GENOMIC DNA]</scope>
    <source>
        <strain evidence="2 3">LMG 19083</strain>
    </source>
</reference>
<feature type="compositionally biased region" description="Low complexity" evidence="1">
    <location>
        <begin position="150"/>
        <end position="166"/>
    </location>
</feature>
<evidence type="ECO:0000313" key="2">
    <source>
        <dbReference type="EMBL" id="CAJ0808579.1"/>
    </source>
</evidence>
<accession>A0ABM9JYI1</accession>
<comment type="caution">
    <text evidence="2">The sequence shown here is derived from an EMBL/GenBank/DDBJ whole genome shotgun (WGS) entry which is preliminary data.</text>
</comment>
<sequence length="166" mass="18308">MDIREFQKQVSPAQRRSKMHPWLADIQALRAAGYTIEQVRQYLAANQVIVAFSTLAAFIARQTPKGESARARAATVPPAKEATRADTTVSASQKKAELSYKTTEELAKENPMLNKRAILDLYARQFQVEPPNPLDELIRKQEERKRLQREQAAAGGAGAGSTTASG</sequence>
<dbReference type="RefSeq" id="WP_316669224.1">
    <property type="nucleotide sequence ID" value="NZ_CATZBU010000020.1"/>
</dbReference>
<feature type="region of interest" description="Disordered" evidence="1">
    <location>
        <begin position="67"/>
        <end position="96"/>
    </location>
</feature>